<proteinExistence type="inferred from homology"/>
<comment type="function">
    <text evidence="10">Forms passive diffusion pores that allow small molecular weight hydrophilic materials across the outer membrane.</text>
</comment>
<name>A0ABQ4TSY6_9HYPH</name>
<evidence type="ECO:0000313" key="11">
    <source>
        <dbReference type="EMBL" id="GJE58426.1"/>
    </source>
</evidence>
<evidence type="ECO:0000256" key="5">
    <source>
        <dbReference type="ARBA" id="ARBA00022729"/>
    </source>
</evidence>
<protein>
    <recommendedName>
        <fullName evidence="10">Porin</fullName>
    </recommendedName>
</protein>
<keyword evidence="2 10" id="KW-0813">Transport</keyword>
<keyword evidence="6 10" id="KW-0406">Ion transport</keyword>
<comment type="similarity">
    <text evidence="1 10">Belongs to the alphaproteobacteria porin family.</text>
</comment>
<evidence type="ECO:0000256" key="9">
    <source>
        <dbReference type="ARBA" id="ARBA00023237"/>
    </source>
</evidence>
<dbReference type="InterPro" id="IPR003684">
    <property type="entry name" value="Porin_alphabac"/>
</dbReference>
<keyword evidence="5 10" id="KW-0732">Signal</keyword>
<gene>
    <name evidence="11" type="ORF">MPOCJGCO_0507</name>
</gene>
<accession>A0ABQ4TSY6</accession>
<feature type="chain" id="PRO_5044957951" description="Porin" evidence="10">
    <location>
        <begin position="22"/>
        <end position="106"/>
    </location>
</feature>
<evidence type="ECO:0000256" key="3">
    <source>
        <dbReference type="ARBA" id="ARBA00022452"/>
    </source>
</evidence>
<keyword evidence="8 10" id="KW-0472">Membrane</keyword>
<dbReference type="EMBL" id="BPRB01000031">
    <property type="protein sequence ID" value="GJE58426.1"/>
    <property type="molecule type" value="Genomic_DNA"/>
</dbReference>
<evidence type="ECO:0000313" key="12">
    <source>
        <dbReference type="Proteomes" id="UP001055057"/>
    </source>
</evidence>
<dbReference type="RefSeq" id="WP_238181058.1">
    <property type="nucleotide sequence ID" value="NZ_BPRB01000031.1"/>
</dbReference>
<feature type="signal peptide" evidence="10">
    <location>
        <begin position="1"/>
        <end position="21"/>
    </location>
</feature>
<organism evidence="11 12">
    <name type="scientific">Methylobacterium trifolii</name>
    <dbReference type="NCBI Taxonomy" id="1003092"/>
    <lineage>
        <taxon>Bacteria</taxon>
        <taxon>Pseudomonadati</taxon>
        <taxon>Pseudomonadota</taxon>
        <taxon>Alphaproteobacteria</taxon>
        <taxon>Hyphomicrobiales</taxon>
        <taxon>Methylobacteriaceae</taxon>
        <taxon>Methylobacterium</taxon>
    </lineage>
</organism>
<evidence type="ECO:0000256" key="7">
    <source>
        <dbReference type="ARBA" id="ARBA00023114"/>
    </source>
</evidence>
<evidence type="ECO:0000256" key="2">
    <source>
        <dbReference type="ARBA" id="ARBA00022448"/>
    </source>
</evidence>
<dbReference type="Pfam" id="PF02530">
    <property type="entry name" value="Porin_2"/>
    <property type="match status" value="1"/>
</dbReference>
<evidence type="ECO:0000256" key="6">
    <source>
        <dbReference type="ARBA" id="ARBA00023065"/>
    </source>
</evidence>
<keyword evidence="12" id="KW-1185">Reference proteome</keyword>
<keyword evidence="3 10" id="KW-1134">Transmembrane beta strand</keyword>
<sequence>MMRAVCGAILAALAATGPVRARDLAKAPAPETAKPCPAYGAGFVRLPGSSTCTRLSGRVSAGADLRAGRDGTATAPTAAGRFAIDTRTESDLGPVRTFVRIGNGRH</sequence>
<comment type="domain">
    <text evidence="10">Consists of 16-stranded beta-barrel sheets, with large surface-exposed loops, that form a transmembrane pore at the center of each barrel. The pore is partially ocluded by a peptide loop that folds into the pore lumen.</text>
</comment>
<comment type="subcellular location">
    <subcellularLocation>
        <location evidence="10">Cell outer membrane</location>
        <topology evidence="10">Multi-pass membrane protein</topology>
    </subcellularLocation>
</comment>
<keyword evidence="9 10" id="KW-0998">Cell outer membrane</keyword>
<reference evidence="11" key="1">
    <citation type="journal article" date="2021" name="Front. Microbiol.">
        <title>Comprehensive Comparative Genomics and Phenotyping of Methylobacterium Species.</title>
        <authorList>
            <person name="Alessa O."/>
            <person name="Ogura Y."/>
            <person name="Fujitani Y."/>
            <person name="Takami H."/>
            <person name="Hayashi T."/>
            <person name="Sahin N."/>
            <person name="Tani A."/>
        </authorList>
    </citation>
    <scope>NUCLEOTIDE SEQUENCE</scope>
    <source>
        <strain evidence="11">DSM 23632</strain>
    </source>
</reference>
<keyword evidence="4 10" id="KW-0812">Transmembrane</keyword>
<comment type="caution">
    <text evidence="11">The sequence shown here is derived from an EMBL/GenBank/DDBJ whole genome shotgun (WGS) entry which is preliminary data.</text>
</comment>
<evidence type="ECO:0000256" key="1">
    <source>
        <dbReference type="ARBA" id="ARBA00009521"/>
    </source>
</evidence>
<reference evidence="11" key="2">
    <citation type="submission" date="2021-08" db="EMBL/GenBank/DDBJ databases">
        <authorList>
            <person name="Tani A."/>
            <person name="Ola A."/>
            <person name="Ogura Y."/>
            <person name="Katsura K."/>
            <person name="Hayashi T."/>
        </authorList>
    </citation>
    <scope>NUCLEOTIDE SEQUENCE</scope>
    <source>
        <strain evidence="11">DSM 23632</strain>
    </source>
</reference>
<evidence type="ECO:0000256" key="4">
    <source>
        <dbReference type="ARBA" id="ARBA00022692"/>
    </source>
</evidence>
<keyword evidence="7 10" id="KW-0626">Porin</keyword>
<dbReference type="Proteomes" id="UP001055057">
    <property type="component" value="Unassembled WGS sequence"/>
</dbReference>
<evidence type="ECO:0000256" key="10">
    <source>
        <dbReference type="RuleBase" id="RU364005"/>
    </source>
</evidence>
<evidence type="ECO:0000256" key="8">
    <source>
        <dbReference type="ARBA" id="ARBA00023136"/>
    </source>
</evidence>